<dbReference type="PANTHER" id="PTHR43581">
    <property type="entry name" value="ATP/GTP PHOSPHATASE"/>
    <property type="match status" value="1"/>
</dbReference>
<evidence type="ECO:0000313" key="6">
    <source>
        <dbReference type="EMBL" id="KAB6696640.1"/>
    </source>
</evidence>
<evidence type="ECO:0000256" key="1">
    <source>
        <dbReference type="SAM" id="Coils"/>
    </source>
</evidence>
<organism evidence="6 7">
    <name type="scientific">Phocaeicola vulgatus</name>
    <name type="common">Bacteroides vulgatus</name>
    <dbReference type="NCBI Taxonomy" id="821"/>
    <lineage>
        <taxon>Bacteria</taxon>
        <taxon>Pseudomonadati</taxon>
        <taxon>Bacteroidota</taxon>
        <taxon>Bacteroidia</taxon>
        <taxon>Bacteroidales</taxon>
        <taxon>Bacteroidaceae</taxon>
        <taxon>Phocaeicola</taxon>
    </lineage>
</organism>
<evidence type="ECO:0000313" key="9">
    <source>
        <dbReference type="Proteomes" id="UP000470952"/>
    </source>
</evidence>
<evidence type="ECO:0000313" key="8">
    <source>
        <dbReference type="Proteomes" id="UP000470777"/>
    </source>
</evidence>
<name>A0A6I1BMU7_PHOVU</name>
<evidence type="ECO:0000259" key="2">
    <source>
        <dbReference type="Pfam" id="PF13175"/>
    </source>
</evidence>
<dbReference type="InterPro" id="IPR027417">
    <property type="entry name" value="P-loop_NTPase"/>
</dbReference>
<dbReference type="EMBL" id="WCZY01000005">
    <property type="protein sequence ID" value="KAB6695427.1"/>
    <property type="molecule type" value="Genomic_DNA"/>
</dbReference>
<dbReference type="RefSeq" id="WP_130085402.1">
    <property type="nucleotide sequence ID" value="NZ_JABDSE010000006.1"/>
</dbReference>
<proteinExistence type="predicted"/>
<dbReference type="CDD" id="cd01026">
    <property type="entry name" value="TOPRIM_OLD"/>
    <property type="match status" value="1"/>
</dbReference>
<dbReference type="EMBL" id="WCZV01000034">
    <property type="protein sequence ID" value="KAB6696640.1"/>
    <property type="molecule type" value="Genomic_DNA"/>
</dbReference>
<feature type="coiled-coil region" evidence="1">
    <location>
        <begin position="240"/>
        <end position="267"/>
    </location>
</feature>
<gene>
    <name evidence="6" type="ORF">GAY17_20045</name>
    <name evidence="4" type="ORF">GAZ76_08320</name>
    <name evidence="5" type="ORF">GAZ92_05960</name>
</gene>
<reference evidence="7 8" key="1">
    <citation type="journal article" date="2019" name="Nat. Med.">
        <title>A library of human gut bacterial isolates paired with longitudinal multiomics data enables mechanistic microbiome research.</title>
        <authorList>
            <person name="Poyet M."/>
            <person name="Groussin M."/>
            <person name="Gibbons S.M."/>
            <person name="Avila-Pacheco J."/>
            <person name="Jiang X."/>
            <person name="Kearney S.M."/>
            <person name="Perrotta A.R."/>
            <person name="Berdy B."/>
            <person name="Zhao S."/>
            <person name="Lieberman T.D."/>
            <person name="Swanson P.K."/>
            <person name="Smith M."/>
            <person name="Roesemann S."/>
            <person name="Alexander J.E."/>
            <person name="Rich S.A."/>
            <person name="Livny J."/>
            <person name="Vlamakis H."/>
            <person name="Clish C."/>
            <person name="Bullock K."/>
            <person name="Deik A."/>
            <person name="Scott J."/>
            <person name="Pierce K.A."/>
            <person name="Xavier R.J."/>
            <person name="Alm E.J."/>
        </authorList>
    </citation>
    <scope>NUCLEOTIDE SEQUENCE [LARGE SCALE GENOMIC DNA]</scope>
    <source>
        <strain evidence="6 7">BIOML-A82</strain>
        <strain evidence="5 8">BIOML-A85</strain>
        <strain evidence="4 9">BIOML-A93</strain>
    </source>
</reference>
<dbReference type="Pfam" id="PF13175">
    <property type="entry name" value="AAA_15"/>
    <property type="match status" value="1"/>
</dbReference>
<feature type="domain" description="OLD protein-like TOPRIM" evidence="3">
    <location>
        <begin position="437"/>
        <end position="504"/>
    </location>
</feature>
<evidence type="ECO:0000313" key="4">
    <source>
        <dbReference type="EMBL" id="KAB6660721.1"/>
    </source>
</evidence>
<evidence type="ECO:0000313" key="5">
    <source>
        <dbReference type="EMBL" id="KAB6695427.1"/>
    </source>
</evidence>
<evidence type="ECO:0000259" key="3">
    <source>
        <dbReference type="Pfam" id="PF20469"/>
    </source>
</evidence>
<dbReference type="Proteomes" id="UP000437380">
    <property type="component" value="Unassembled WGS sequence"/>
</dbReference>
<feature type="domain" description="Endonuclease GajA/Old nuclease/RecF-like AAA" evidence="2">
    <location>
        <begin position="1"/>
        <end position="386"/>
    </location>
</feature>
<comment type="caution">
    <text evidence="6">The sequence shown here is derived from an EMBL/GenBank/DDBJ whole genome shotgun (WGS) entry which is preliminary data.</text>
</comment>
<sequence>MYISKVSLVNYRNFENSFFLFNKGINTIIGENASGKTNLFRAIRLILDDNLLSSAYKLNENDFNRNLINWKGRWIIISLEFSEISNEEAIQALFVYGSGVIADDKVKKATYNLFFRPKSEIRKQLSELKKGDHDGLKSILDKITINDYETVFTGKSTVDFNDKNVQNELMGDFENVIFNYEIDDSKFGGCIPHQLSVRKEVSFTFIKALRDVVSDFQDNKKNPLLTLLKSKSEELNDDDSEVISKKVKDLNETIENLNDIKEITNNISETIKEAVGTTYSPSSLSIKSNLPNETEKLFHALKLFIGEPEEDYEGSIHELSLGGANLIYLTLKLLEYKYRKEKDRIGNFLLIEEPEAHIHTHIQKALFDKIEYEDTQIIYSTHSTHISEVSNISNISNMNIINRFKNYSEVYQPFIGLKNEERMHIQRFLDAIRCNILFAKSVILVEGDAEEILIPIMVKKTLGISLDELGISLINVRSTGFENLALLFHNQRIKKRCAIITDLDRSITGKVTKAHKLGLSRKEKLRGLKKRSKWIGSFFAEHTFEIEFIKAGNVDAILSTIKDVYVDNATIKISEEDIKSDDIKKYGKRILTMAENKGKGWYAILLSKYITPSICIPKYILDAIVFAKSKFSNELIVQMLEYVLDTYNEDEEIDNLKNELKSYNEGRTSFDDIKKTLKKVLNKNEQILYILNQL</sequence>
<dbReference type="Proteomes" id="UP000470777">
    <property type="component" value="Unassembled WGS sequence"/>
</dbReference>
<accession>A0A6I1BMU7</accession>
<dbReference type="InterPro" id="IPR034139">
    <property type="entry name" value="TOPRIM_OLD"/>
</dbReference>
<dbReference type="AlphaFoldDB" id="A0A6I1BMU7"/>
<evidence type="ECO:0000313" key="7">
    <source>
        <dbReference type="Proteomes" id="UP000437380"/>
    </source>
</evidence>
<dbReference type="InterPro" id="IPR051396">
    <property type="entry name" value="Bact_Antivir_Def_Nuclease"/>
</dbReference>
<dbReference type="Proteomes" id="UP000470952">
    <property type="component" value="Unassembled WGS sequence"/>
</dbReference>
<dbReference type="InterPro" id="IPR041685">
    <property type="entry name" value="AAA_GajA/Old/RecF-like"/>
</dbReference>
<dbReference type="Pfam" id="PF20469">
    <property type="entry name" value="OLD-like_TOPRIM"/>
    <property type="match status" value="1"/>
</dbReference>
<protein>
    <submittedName>
        <fullName evidence="6">AAA family ATPase</fullName>
    </submittedName>
</protein>
<dbReference type="PANTHER" id="PTHR43581:SF4">
    <property type="entry name" value="ATP_GTP PHOSPHATASE"/>
    <property type="match status" value="1"/>
</dbReference>
<dbReference type="SUPFAM" id="SSF52540">
    <property type="entry name" value="P-loop containing nucleoside triphosphate hydrolases"/>
    <property type="match status" value="1"/>
</dbReference>
<dbReference type="EMBL" id="WDAG01000007">
    <property type="protein sequence ID" value="KAB6660721.1"/>
    <property type="molecule type" value="Genomic_DNA"/>
</dbReference>
<keyword evidence="1" id="KW-0175">Coiled coil</keyword>
<dbReference type="Gene3D" id="3.40.50.300">
    <property type="entry name" value="P-loop containing nucleotide triphosphate hydrolases"/>
    <property type="match status" value="1"/>
</dbReference>